<dbReference type="EC" id="2.5.1.72" evidence="3 13"/>
<dbReference type="InterPro" id="IPR036094">
    <property type="entry name" value="NadA_sf"/>
</dbReference>
<dbReference type="Proteomes" id="UP000181980">
    <property type="component" value="Unassembled WGS sequence"/>
</dbReference>
<dbReference type="RefSeq" id="WP_069115255.1">
    <property type="nucleotide sequence ID" value="NZ_FNUC01000003.1"/>
</dbReference>
<dbReference type="SUPFAM" id="SSF142754">
    <property type="entry name" value="NadA-like"/>
    <property type="match status" value="1"/>
</dbReference>
<evidence type="ECO:0000256" key="11">
    <source>
        <dbReference type="ARBA" id="ARBA00050125"/>
    </source>
</evidence>
<evidence type="ECO:0000256" key="4">
    <source>
        <dbReference type="ARBA" id="ARBA00022485"/>
    </source>
</evidence>
<evidence type="ECO:0000256" key="9">
    <source>
        <dbReference type="ARBA" id="ARBA00023004"/>
    </source>
</evidence>
<dbReference type="PANTHER" id="PTHR30573:SF0">
    <property type="entry name" value="QUINOLINATE SYNTHASE, CHLOROPLASTIC"/>
    <property type="match status" value="1"/>
</dbReference>
<dbReference type="NCBIfam" id="NF006881">
    <property type="entry name" value="PRK09375.2-2"/>
    <property type="match status" value="1"/>
</dbReference>
<dbReference type="GO" id="GO:0005829">
    <property type="term" value="C:cytosol"/>
    <property type="evidence" value="ECO:0007669"/>
    <property type="project" value="TreeGrafter"/>
</dbReference>
<keyword evidence="10 13" id="KW-0411">Iron-sulfur</keyword>
<comment type="cofactor">
    <cofactor evidence="13">
        <name>[4Fe-4S] cluster</name>
        <dbReference type="ChEBI" id="CHEBI:49883"/>
    </cofactor>
    <text evidence="13">Binds 1 [4Fe-4S] cluster per subunit.</text>
</comment>
<dbReference type="STRING" id="561176.SAMN04488561_1946"/>
<evidence type="ECO:0000256" key="13">
    <source>
        <dbReference type="HAMAP-Rule" id="MF_00569"/>
    </source>
</evidence>
<dbReference type="AlphaFoldDB" id="A0A1H5KAR4"/>
<accession>A0A1H5KAR4</accession>
<comment type="catalytic activity">
    <reaction evidence="11">
        <text>iminosuccinate + dihydroxyacetone phosphate = quinolinate + phosphate + 2 H2O + H(+)</text>
        <dbReference type="Rhea" id="RHEA:25888"/>
        <dbReference type="ChEBI" id="CHEBI:15377"/>
        <dbReference type="ChEBI" id="CHEBI:15378"/>
        <dbReference type="ChEBI" id="CHEBI:29959"/>
        <dbReference type="ChEBI" id="CHEBI:43474"/>
        <dbReference type="ChEBI" id="CHEBI:57642"/>
        <dbReference type="ChEBI" id="CHEBI:77875"/>
        <dbReference type="EC" id="2.5.1.72"/>
    </reaction>
    <physiologicalReaction direction="left-to-right" evidence="11">
        <dbReference type="Rhea" id="RHEA:25889"/>
    </physiologicalReaction>
</comment>
<evidence type="ECO:0000313" key="14">
    <source>
        <dbReference type="EMBL" id="SEE61121.1"/>
    </source>
</evidence>
<evidence type="ECO:0000256" key="10">
    <source>
        <dbReference type="ARBA" id="ARBA00023014"/>
    </source>
</evidence>
<dbReference type="GO" id="GO:0008987">
    <property type="term" value="F:quinolinate synthetase A activity"/>
    <property type="evidence" value="ECO:0007669"/>
    <property type="project" value="UniProtKB-UniRule"/>
</dbReference>
<dbReference type="UniPathway" id="UPA00253">
    <property type="reaction ID" value="UER00327"/>
</dbReference>
<dbReference type="GO" id="GO:0034628">
    <property type="term" value="P:'de novo' NAD+ biosynthetic process from L-aspartate"/>
    <property type="evidence" value="ECO:0007669"/>
    <property type="project" value="TreeGrafter"/>
</dbReference>
<comment type="subcellular location">
    <subcellularLocation>
        <location evidence="13">Cytoplasm</location>
    </subcellularLocation>
</comment>
<feature type="binding site" evidence="13">
    <location>
        <position position="249"/>
    </location>
    <ligand>
        <name>[4Fe-4S] cluster</name>
        <dbReference type="ChEBI" id="CHEBI:49883"/>
    </ligand>
</feature>
<protein>
    <recommendedName>
        <fullName evidence="12 13">Quinolinate synthase</fullName>
        <ecNumber evidence="3 13">2.5.1.72</ecNumber>
    </recommendedName>
</protein>
<keyword evidence="7 13" id="KW-0808">Transferase</keyword>
<evidence type="ECO:0000256" key="1">
    <source>
        <dbReference type="ARBA" id="ARBA00003791"/>
    </source>
</evidence>
<proteinExistence type="inferred from homology"/>
<dbReference type="GO" id="GO:0051539">
    <property type="term" value="F:4 iron, 4 sulfur cluster binding"/>
    <property type="evidence" value="ECO:0007669"/>
    <property type="project" value="UniProtKB-KW"/>
</dbReference>
<keyword evidence="8 13" id="KW-0479">Metal-binding</keyword>
<dbReference type="NCBIfam" id="NF006883">
    <property type="entry name" value="PRK09375.2-4"/>
    <property type="match status" value="1"/>
</dbReference>
<dbReference type="EMBL" id="FNUC01000003">
    <property type="protein sequence ID" value="SEE61121.1"/>
    <property type="molecule type" value="Genomic_DNA"/>
</dbReference>
<keyword evidence="5 13" id="KW-0963">Cytoplasm</keyword>
<feature type="binding site" evidence="13">
    <location>
        <position position="79"/>
    </location>
    <ligand>
        <name>iminosuccinate</name>
        <dbReference type="ChEBI" id="CHEBI:77875"/>
    </ligand>
</feature>
<name>A0A1H5KAR4_9ACTN</name>
<dbReference type="GO" id="GO:0046872">
    <property type="term" value="F:metal ion binding"/>
    <property type="evidence" value="ECO:0007669"/>
    <property type="project" value="UniProtKB-KW"/>
</dbReference>
<dbReference type="InterPro" id="IPR003473">
    <property type="entry name" value="NadA"/>
</dbReference>
<feature type="binding site" evidence="13">
    <location>
        <begin position="275"/>
        <end position="277"/>
    </location>
    <ligand>
        <name>iminosuccinate</name>
        <dbReference type="ChEBI" id="CHEBI:77875"/>
    </ligand>
</feature>
<evidence type="ECO:0000256" key="8">
    <source>
        <dbReference type="ARBA" id="ARBA00022723"/>
    </source>
</evidence>
<evidence type="ECO:0000256" key="2">
    <source>
        <dbReference type="ARBA" id="ARBA00005065"/>
    </source>
</evidence>
<dbReference type="NCBIfam" id="TIGR00550">
    <property type="entry name" value="nadA"/>
    <property type="match status" value="1"/>
</dbReference>
<evidence type="ECO:0000313" key="15">
    <source>
        <dbReference type="Proteomes" id="UP000181980"/>
    </source>
</evidence>
<dbReference type="InterPro" id="IPR023515">
    <property type="entry name" value="Quinolinate_synth_A_type3"/>
</dbReference>
<dbReference type="Gene3D" id="3.40.50.10800">
    <property type="entry name" value="NadA-like"/>
    <property type="match status" value="3"/>
</dbReference>
<organism evidence="14 15">
    <name type="scientific">Jiangella alba</name>
    <dbReference type="NCBI Taxonomy" id="561176"/>
    <lineage>
        <taxon>Bacteria</taxon>
        <taxon>Bacillati</taxon>
        <taxon>Actinomycetota</taxon>
        <taxon>Actinomycetes</taxon>
        <taxon>Jiangellales</taxon>
        <taxon>Jiangellaceae</taxon>
        <taxon>Jiangella</taxon>
    </lineage>
</organism>
<feature type="binding site" evidence="13">
    <location>
        <position position="339"/>
    </location>
    <ligand>
        <name>[4Fe-4S] cluster</name>
        <dbReference type="ChEBI" id="CHEBI:49883"/>
    </ligand>
</feature>
<feature type="binding site" evidence="13">
    <location>
        <begin position="158"/>
        <end position="160"/>
    </location>
    <ligand>
        <name>iminosuccinate</name>
        <dbReference type="ChEBI" id="CHEBI:77875"/>
    </ligand>
</feature>
<evidence type="ECO:0000256" key="6">
    <source>
        <dbReference type="ARBA" id="ARBA00022642"/>
    </source>
</evidence>
<reference evidence="15" key="1">
    <citation type="submission" date="2016-10" db="EMBL/GenBank/DDBJ databases">
        <authorList>
            <person name="Varghese N."/>
            <person name="Submissions S."/>
        </authorList>
    </citation>
    <scope>NUCLEOTIDE SEQUENCE [LARGE SCALE GENOMIC DNA]</scope>
    <source>
        <strain evidence="15">DSM 45237</strain>
    </source>
</reference>
<feature type="binding site" evidence="13">
    <location>
        <position position="62"/>
    </location>
    <ligand>
        <name>iminosuccinate</name>
        <dbReference type="ChEBI" id="CHEBI:77875"/>
    </ligand>
</feature>
<gene>
    <name evidence="13" type="primary">nadA</name>
    <name evidence="14" type="ORF">SAMN04488561_1946</name>
</gene>
<dbReference type="FunFam" id="3.40.50.10800:FF:000001">
    <property type="entry name" value="Quinolinate synthase A"/>
    <property type="match status" value="1"/>
</dbReference>
<evidence type="ECO:0000256" key="5">
    <source>
        <dbReference type="ARBA" id="ARBA00022490"/>
    </source>
</evidence>
<evidence type="ECO:0000256" key="12">
    <source>
        <dbReference type="ARBA" id="ARBA00073059"/>
    </source>
</evidence>
<comment type="pathway">
    <text evidence="2 13">Cofactor biosynthesis; NAD(+) biosynthesis; quinolinate from iminoaspartate: step 1/1.</text>
</comment>
<sequence>MTVTQTPSTPVPLLLLGRGADPQSERGVECPGDLPAASDPGLVERARAAKATLGDRVFVLGHHYQRDEVIQFADVTGDSFKLARDAAARPEAEFIVFCGVHFMAESADILTGAGQQVVLPDLAAGCSMADMARILQVEDAWARLAEAGVADVTVPVTYMNSSADIKSFCGRNGGAVCTSSNARQALEWAFEQGQKVLFLPDQHLGRNTAVLQLGLSLDDCVVVDPHKPGFGVTDEELRAAKMLLWKGHCSVHGRFTAESVADVRARIPGVNVLVHPECQHEVVVGADHVGSTEYIIKTIAAAPAGSAWAVGTELNLVKRLADEHPDKTVVFLEKTVCFCATMNRIDLPHLVWALESLVEGRVVNRIEVDGDTAHWARVALDRMLALPGSGAVKD</sequence>
<keyword evidence="15" id="KW-1185">Reference proteome</keyword>
<evidence type="ECO:0000256" key="3">
    <source>
        <dbReference type="ARBA" id="ARBA00012669"/>
    </source>
</evidence>
<dbReference type="PANTHER" id="PTHR30573">
    <property type="entry name" value="QUINOLINATE SYNTHETASE A"/>
    <property type="match status" value="1"/>
</dbReference>
<dbReference type="HAMAP" id="MF_00569">
    <property type="entry name" value="NadA_type3"/>
    <property type="match status" value="1"/>
</dbReference>
<keyword evidence="4 13" id="KW-0004">4Fe-4S</keyword>
<evidence type="ECO:0000256" key="7">
    <source>
        <dbReference type="ARBA" id="ARBA00022679"/>
    </source>
</evidence>
<dbReference type="OrthoDB" id="9801204at2"/>
<feature type="binding site" evidence="13">
    <location>
        <position position="126"/>
    </location>
    <ligand>
        <name>[4Fe-4S] cluster</name>
        <dbReference type="ChEBI" id="CHEBI:49883"/>
    </ligand>
</feature>
<comment type="similarity">
    <text evidence="13">Belongs to the quinolinate synthase family. Type 3 subfamily.</text>
</comment>
<dbReference type="Pfam" id="PF02445">
    <property type="entry name" value="NadA"/>
    <property type="match status" value="1"/>
</dbReference>
<feature type="binding site" evidence="13">
    <location>
        <position position="292"/>
    </location>
    <ligand>
        <name>iminosuccinate</name>
        <dbReference type="ChEBI" id="CHEBI:77875"/>
    </ligand>
</feature>
<feature type="binding site" evidence="13">
    <location>
        <position position="179"/>
    </location>
    <ligand>
        <name>iminosuccinate</name>
        <dbReference type="ChEBI" id="CHEBI:77875"/>
    </ligand>
</feature>
<comment type="function">
    <text evidence="1 13">Catalyzes the condensation of iminoaspartate with dihydroxyacetone phosphate to form quinolinate.</text>
</comment>
<keyword evidence="9 13" id="KW-0408">Iron</keyword>
<keyword evidence="6 13" id="KW-0662">Pyridine nucleotide biosynthesis</keyword>